<dbReference type="EMBL" id="UINC01078344">
    <property type="protein sequence ID" value="SVC19334.1"/>
    <property type="molecule type" value="Genomic_DNA"/>
</dbReference>
<accession>A0A382K3C1</accession>
<evidence type="ECO:0000313" key="1">
    <source>
        <dbReference type="EMBL" id="SVC19334.1"/>
    </source>
</evidence>
<reference evidence="1" key="1">
    <citation type="submission" date="2018-05" db="EMBL/GenBank/DDBJ databases">
        <authorList>
            <person name="Lanie J.A."/>
            <person name="Ng W.-L."/>
            <person name="Kazmierczak K.M."/>
            <person name="Andrzejewski T.M."/>
            <person name="Davidsen T.M."/>
            <person name="Wayne K.J."/>
            <person name="Tettelin H."/>
            <person name="Glass J.I."/>
            <person name="Rusch D."/>
            <person name="Podicherti R."/>
            <person name="Tsui H.-C.T."/>
            <person name="Winkler M.E."/>
        </authorList>
    </citation>
    <scope>NUCLEOTIDE SEQUENCE</scope>
</reference>
<sequence>SFRKTFGESVIDSFDHYYCISKKDSLTSGKQFLDFSDEHGLEYTISDLPFMNKNSIELCVQVKESVYDPIKLRQACWEKLKKNSVNVFLNREVTYDIFDNYDMVVIAAYVNINKLVEKFPKLQNEYQFELCEKPVVKLPEQFKDKSVVIMDGPFMCIDPLANTDLHLLCNVAHEIHQTNIGKYPEIDQKYLPLLDKGIVKNPSLTNFDKFIDSTIPFIPEIKKAEHVGSMFTMRVVPPYVEETDERPTMVRTINEQVITVFSGKITTCVDAANDINKLIAANH</sequence>
<organism evidence="1">
    <name type="scientific">marine metagenome</name>
    <dbReference type="NCBI Taxonomy" id="408172"/>
    <lineage>
        <taxon>unclassified sequences</taxon>
        <taxon>metagenomes</taxon>
        <taxon>ecological metagenomes</taxon>
    </lineage>
</organism>
<name>A0A382K3C1_9ZZZZ</name>
<dbReference type="AlphaFoldDB" id="A0A382K3C1"/>
<feature type="non-terminal residue" evidence="1">
    <location>
        <position position="1"/>
    </location>
</feature>
<proteinExistence type="predicted"/>
<gene>
    <name evidence="1" type="ORF">METZ01_LOCUS272188</name>
</gene>
<evidence type="ECO:0008006" key="2">
    <source>
        <dbReference type="Google" id="ProtNLM"/>
    </source>
</evidence>
<protein>
    <recommendedName>
        <fullName evidence="2">FAD dependent oxidoreductase domain-containing protein</fullName>
    </recommendedName>
</protein>